<dbReference type="Proteomes" id="UP001183643">
    <property type="component" value="Unassembled WGS sequence"/>
</dbReference>
<evidence type="ECO:0000313" key="3">
    <source>
        <dbReference type="Proteomes" id="UP001183643"/>
    </source>
</evidence>
<dbReference type="GO" id="GO:0008757">
    <property type="term" value="F:S-adenosylmethionine-dependent methyltransferase activity"/>
    <property type="evidence" value="ECO:0007669"/>
    <property type="project" value="InterPro"/>
</dbReference>
<reference evidence="2" key="1">
    <citation type="submission" date="2023-07" db="EMBL/GenBank/DDBJ databases">
        <title>Sequencing the genomes of 1000 actinobacteria strains.</title>
        <authorList>
            <person name="Klenk H.-P."/>
        </authorList>
    </citation>
    <scope>NUCLEOTIDE SEQUENCE</scope>
    <source>
        <strain evidence="2">DSM 44707</strain>
    </source>
</reference>
<dbReference type="CDD" id="cd02440">
    <property type="entry name" value="AdoMet_MTases"/>
    <property type="match status" value="1"/>
</dbReference>
<dbReference type="AlphaFoldDB" id="A0AAE4CAL2"/>
<feature type="domain" description="Methyltransferase type 11" evidence="1">
    <location>
        <begin position="14"/>
        <end position="100"/>
    </location>
</feature>
<dbReference type="InterPro" id="IPR013216">
    <property type="entry name" value="Methyltransf_11"/>
</dbReference>
<comment type="caution">
    <text evidence="2">The sequence shown here is derived from an EMBL/GenBank/DDBJ whole genome shotgun (WGS) entry which is preliminary data.</text>
</comment>
<name>A0AAE4CAL2_9ACTN</name>
<evidence type="ECO:0000259" key="1">
    <source>
        <dbReference type="Pfam" id="PF08241"/>
    </source>
</evidence>
<sequence length="228" mass="24636">MESVGLGAGGRWWEIGAGHGRTAQDMQEVVGPSGFVRATDKTLHPGAVVRVERHDIVTDPVPDDEPFDGVHARMVFAHIPAREEALLRAAGTVRRGGGIVVEEMGLYTGYVAYSAVDDAQRLHARYSGALREILDGFGNEATWARQIPRVLARAGYSDFHVEVHTETWPGATAGCELLVSVSDGLRPHLAAQGFGEQDVGRLHEMLRHPSTRLVANPLVCTTAIRTGD</sequence>
<organism evidence="2 3">
    <name type="scientific">Catenuloplanes atrovinosus</name>
    <dbReference type="NCBI Taxonomy" id="137266"/>
    <lineage>
        <taxon>Bacteria</taxon>
        <taxon>Bacillati</taxon>
        <taxon>Actinomycetota</taxon>
        <taxon>Actinomycetes</taxon>
        <taxon>Micromonosporales</taxon>
        <taxon>Micromonosporaceae</taxon>
        <taxon>Catenuloplanes</taxon>
    </lineage>
</organism>
<dbReference type="RefSeq" id="WP_310370164.1">
    <property type="nucleotide sequence ID" value="NZ_JAVDYB010000001.1"/>
</dbReference>
<dbReference type="InterPro" id="IPR029063">
    <property type="entry name" value="SAM-dependent_MTases_sf"/>
</dbReference>
<dbReference type="Gene3D" id="3.40.50.150">
    <property type="entry name" value="Vaccinia Virus protein VP39"/>
    <property type="match status" value="1"/>
</dbReference>
<accession>A0AAE4CAL2</accession>
<evidence type="ECO:0000313" key="2">
    <source>
        <dbReference type="EMBL" id="MDR7277706.1"/>
    </source>
</evidence>
<gene>
    <name evidence="2" type="ORF">J2S41_004484</name>
</gene>
<proteinExistence type="predicted"/>
<keyword evidence="3" id="KW-1185">Reference proteome</keyword>
<dbReference type="SUPFAM" id="SSF53335">
    <property type="entry name" value="S-adenosyl-L-methionine-dependent methyltransferases"/>
    <property type="match status" value="1"/>
</dbReference>
<protein>
    <recommendedName>
        <fullName evidence="1">Methyltransferase type 11 domain-containing protein</fullName>
    </recommendedName>
</protein>
<dbReference type="EMBL" id="JAVDYB010000001">
    <property type="protein sequence ID" value="MDR7277706.1"/>
    <property type="molecule type" value="Genomic_DNA"/>
</dbReference>
<dbReference type="Pfam" id="PF08241">
    <property type="entry name" value="Methyltransf_11"/>
    <property type="match status" value="1"/>
</dbReference>